<evidence type="ECO:0000259" key="4">
    <source>
        <dbReference type="Pfam" id="PF12955"/>
    </source>
</evidence>
<reference evidence="6" key="1">
    <citation type="submission" date="2020-03" db="EMBL/GenBank/DDBJ databases">
        <title>Draft Genome Sequence of Cylindrodendrum hubeiense.</title>
        <authorList>
            <person name="Buettner E."/>
            <person name="Kellner H."/>
        </authorList>
    </citation>
    <scope>NUCLEOTIDE SEQUENCE</scope>
    <source>
        <strain evidence="6">IHI 201604</strain>
    </source>
</reference>
<dbReference type="InterPro" id="IPR053065">
    <property type="entry name" value="Archenteron_Induction-Rel"/>
</dbReference>
<dbReference type="OrthoDB" id="5226580at2759"/>
<evidence type="ECO:0008006" key="8">
    <source>
        <dbReference type="Google" id="ProtNLM"/>
    </source>
</evidence>
<keyword evidence="2" id="KW-1133">Transmembrane helix</keyword>
<gene>
    <name evidence="6" type="ORF">G7Z17_g3369</name>
</gene>
<evidence type="ECO:0000256" key="1">
    <source>
        <dbReference type="SAM" id="MobiDB-lite"/>
    </source>
</evidence>
<dbReference type="CDD" id="cd12148">
    <property type="entry name" value="fungal_TF_MHR"/>
    <property type="match status" value="1"/>
</dbReference>
<feature type="compositionally biased region" description="Basic and acidic residues" evidence="1">
    <location>
        <begin position="225"/>
        <end position="235"/>
    </location>
</feature>
<feature type="compositionally biased region" description="Polar residues" evidence="1">
    <location>
        <begin position="213"/>
        <end position="224"/>
    </location>
</feature>
<feature type="domain" description="Vacuolar sorting protein Vps3844 C-terminal" evidence="4">
    <location>
        <begin position="267"/>
        <end position="370"/>
    </location>
</feature>
<sequence>MKLTIGLSAALASFAAAAQHAAEVYILPAPQSASSTSISPSIARLILLQRLAPSGKGPSFRDVPDVADPEEVVSLMNAFGKEPFQLFADDERVSPSQLVVMLEGMTDAQFKEMGVALEMQPAFTIANPPSADAHKKLIKNDFYNVGITNEHKCSLDQVVNPFEESCWSGKSTVAKYDVSKDSEILDNLADKISKLAKLAASGEMETTLVLLPSSKSTNPNQWSDKSQELRRREDEAVIASDATESAPTSAVSNSPAFYTSTGSIPSCFDSLDSCSTGTGNCSGRGSCQNRYAKTDGSEGKEVCYTCRCLSTVSKQGSVTHWAGAACSKADISVQFWLFAGFTIVMVGVLTLAIGLLFSVGEEKLPGVIGAGVSRSKLRYDSSPLKSAGLVPLLGPFFGSDLCHFPVALSEFGRVRAEMLSSADRPKPATAKWGAACQQCEWDLDSSGYDKGDAEAQSLTFDHDPGAGAAEVRAQVCERLVKHCVEQVHRPRKKRQPKPSRTAQIEERLNGLVNLLKASGGLTNADLATDTTCIPTEVDPAVSNQQNPSKRPEASFAPSDNPWAIPEIYNSYAPLSCICRPESGDAPPPPDSDEVLLNIYRNELQALHPFVVIPNNVTAAKLKANRPFLMSAIRMVTSFRSLRSMRAQMFYLMQHIADHMLIRSERSLDLLLGILVIAAWYQYHCFMHAQLNNLIALAATLVGELGLHRSPSLLERSNLMVVKPFYPERRTNEERRALLGVWFLSSAMSLGFSRIESMRYTKYIQECLQILEDDNECETDVNLVHLVRIQNLTERISQLNSPDSPTEEVAGVPTAPMSAYVTAFQGELDRIRNSLPANLKHDKIINAFLNTATLRLYEPPVLDTPRIISMSESLTSPTLGAASALDIFYQSRNALNQFFDNWLSIPVSEYYRQTTPIAAQLVYGLTMLGRWAKFTVPITLNQPQSQMPVDTSADNPQRVMMKADSDYAASLHSGKPTPSEPSPGIRDKDPQEAGQIVLREGTDPRLPGAVAALRSQIQTQPGLSLDVSGILTGICSRFEEANATFQAGPTEPGALDHTLWTMSAVKVRITRAKLERWAEIVAAGTEALKLHDENDRDTNMEDSGSVDTFDFPKIVLQPC</sequence>
<dbReference type="PANTHER" id="PTHR36853">
    <property type="entry name" value="EXPRESSED PROTEIN"/>
    <property type="match status" value="1"/>
</dbReference>
<keyword evidence="2" id="KW-0812">Transmembrane</keyword>
<feature type="domain" description="Vacuolar sorting protein Vps3844 N-terminal" evidence="5">
    <location>
        <begin position="37"/>
        <end position="140"/>
    </location>
</feature>
<evidence type="ECO:0000259" key="5">
    <source>
        <dbReference type="Pfam" id="PF21656"/>
    </source>
</evidence>
<dbReference type="Pfam" id="PF21656">
    <property type="entry name" value="DUF6859"/>
    <property type="match status" value="1"/>
</dbReference>
<feature type="region of interest" description="Disordered" evidence="1">
    <location>
        <begin position="537"/>
        <end position="558"/>
    </location>
</feature>
<evidence type="ECO:0000313" key="7">
    <source>
        <dbReference type="Proteomes" id="UP000722485"/>
    </source>
</evidence>
<proteinExistence type="predicted"/>
<evidence type="ECO:0000256" key="3">
    <source>
        <dbReference type="SAM" id="SignalP"/>
    </source>
</evidence>
<keyword evidence="3" id="KW-0732">Signal</keyword>
<comment type="caution">
    <text evidence="6">The sequence shown here is derived from an EMBL/GenBank/DDBJ whole genome shotgun (WGS) entry which is preliminary data.</text>
</comment>
<accession>A0A9P5HIW8</accession>
<feature type="region of interest" description="Disordered" evidence="1">
    <location>
        <begin position="965"/>
        <end position="989"/>
    </location>
</feature>
<evidence type="ECO:0000256" key="2">
    <source>
        <dbReference type="SAM" id="Phobius"/>
    </source>
</evidence>
<organism evidence="6 7">
    <name type="scientific">Cylindrodendrum hubeiense</name>
    <dbReference type="NCBI Taxonomy" id="595255"/>
    <lineage>
        <taxon>Eukaryota</taxon>
        <taxon>Fungi</taxon>
        <taxon>Dikarya</taxon>
        <taxon>Ascomycota</taxon>
        <taxon>Pezizomycotina</taxon>
        <taxon>Sordariomycetes</taxon>
        <taxon>Hypocreomycetidae</taxon>
        <taxon>Hypocreales</taxon>
        <taxon>Nectriaceae</taxon>
        <taxon>Cylindrodendrum</taxon>
    </lineage>
</organism>
<protein>
    <recommendedName>
        <fullName evidence="8">DUF3844 domain-containing protein</fullName>
    </recommendedName>
</protein>
<feature type="compositionally biased region" description="Polar residues" evidence="1">
    <location>
        <begin position="242"/>
        <end position="253"/>
    </location>
</feature>
<name>A0A9P5HIW8_9HYPO</name>
<dbReference type="Proteomes" id="UP000722485">
    <property type="component" value="Unassembled WGS sequence"/>
</dbReference>
<dbReference type="GO" id="GO:0005783">
    <property type="term" value="C:endoplasmic reticulum"/>
    <property type="evidence" value="ECO:0007669"/>
    <property type="project" value="TreeGrafter"/>
</dbReference>
<dbReference type="Pfam" id="PF12955">
    <property type="entry name" value="Vps3844_C"/>
    <property type="match status" value="1"/>
</dbReference>
<dbReference type="PANTHER" id="PTHR36853:SF1">
    <property type="entry name" value="DUF3844 DOMAIN-CONTAINING PROTEIN"/>
    <property type="match status" value="1"/>
</dbReference>
<feature type="region of interest" description="Disordered" evidence="1">
    <location>
        <begin position="210"/>
        <end position="253"/>
    </location>
</feature>
<evidence type="ECO:0000313" key="6">
    <source>
        <dbReference type="EMBL" id="KAF7553742.1"/>
    </source>
</evidence>
<keyword evidence="2" id="KW-0472">Membrane</keyword>
<dbReference type="EMBL" id="JAANBB010000041">
    <property type="protein sequence ID" value="KAF7553742.1"/>
    <property type="molecule type" value="Genomic_DNA"/>
</dbReference>
<dbReference type="InterPro" id="IPR024382">
    <property type="entry name" value="Vps3844_C"/>
</dbReference>
<feature type="chain" id="PRO_5040345625" description="DUF3844 domain-containing protein" evidence="3">
    <location>
        <begin position="18"/>
        <end position="1118"/>
    </location>
</feature>
<keyword evidence="7" id="KW-1185">Reference proteome</keyword>
<dbReference type="AlphaFoldDB" id="A0A9P5HIW8"/>
<dbReference type="InterPro" id="IPR049205">
    <property type="entry name" value="Vps3844_N"/>
</dbReference>
<feature type="signal peptide" evidence="3">
    <location>
        <begin position="1"/>
        <end position="17"/>
    </location>
</feature>
<feature type="transmembrane region" description="Helical" evidence="2">
    <location>
        <begin position="335"/>
        <end position="357"/>
    </location>
</feature>